<comment type="caution">
    <text evidence="1">The sequence shown here is derived from an EMBL/GenBank/DDBJ whole genome shotgun (WGS) entry which is preliminary data.</text>
</comment>
<dbReference type="Proteomes" id="UP001062846">
    <property type="component" value="Chromosome 9"/>
</dbReference>
<reference evidence="1" key="1">
    <citation type="submission" date="2022-02" db="EMBL/GenBank/DDBJ databases">
        <title>Plant Genome Project.</title>
        <authorList>
            <person name="Zhang R.-G."/>
        </authorList>
    </citation>
    <scope>NUCLEOTIDE SEQUENCE</scope>
    <source>
        <strain evidence="1">AT1</strain>
    </source>
</reference>
<organism evidence="1 2">
    <name type="scientific">Rhododendron molle</name>
    <name type="common">Chinese azalea</name>
    <name type="synonym">Azalea mollis</name>
    <dbReference type="NCBI Taxonomy" id="49168"/>
    <lineage>
        <taxon>Eukaryota</taxon>
        <taxon>Viridiplantae</taxon>
        <taxon>Streptophyta</taxon>
        <taxon>Embryophyta</taxon>
        <taxon>Tracheophyta</taxon>
        <taxon>Spermatophyta</taxon>
        <taxon>Magnoliopsida</taxon>
        <taxon>eudicotyledons</taxon>
        <taxon>Gunneridae</taxon>
        <taxon>Pentapetalae</taxon>
        <taxon>asterids</taxon>
        <taxon>Ericales</taxon>
        <taxon>Ericaceae</taxon>
        <taxon>Ericoideae</taxon>
        <taxon>Rhodoreae</taxon>
        <taxon>Rhododendron</taxon>
    </lineage>
</organism>
<name>A0ACC0MCM8_RHOML</name>
<gene>
    <name evidence="1" type="ORF">RHMOL_Rhmol09G0124900</name>
</gene>
<sequence length="106" mass="12457">MDRCGEGDAVVSQLEEALKVAEGDKFLEKNVDEALRRYEELRREDPSDFRPYFCKGMIYSLLDRNEEAREEFAKYQKLSPKKVEVEGYLRSPLPRMKVFGTNEEEN</sequence>
<keyword evidence="2" id="KW-1185">Reference proteome</keyword>
<accession>A0ACC0MCM8</accession>
<dbReference type="EMBL" id="CM046396">
    <property type="protein sequence ID" value="KAI8538702.1"/>
    <property type="molecule type" value="Genomic_DNA"/>
</dbReference>
<evidence type="ECO:0000313" key="2">
    <source>
        <dbReference type="Proteomes" id="UP001062846"/>
    </source>
</evidence>
<evidence type="ECO:0000313" key="1">
    <source>
        <dbReference type="EMBL" id="KAI8538702.1"/>
    </source>
</evidence>
<protein>
    <submittedName>
        <fullName evidence="1">Uncharacterized protein</fullName>
    </submittedName>
</protein>
<proteinExistence type="predicted"/>